<dbReference type="SUPFAM" id="SSF53254">
    <property type="entry name" value="Phosphoglycerate mutase-like"/>
    <property type="match status" value="1"/>
</dbReference>
<organism evidence="1 2">
    <name type="scientific">Amycolatopsis decaplanina DSM 44594</name>
    <dbReference type="NCBI Taxonomy" id="1284240"/>
    <lineage>
        <taxon>Bacteria</taxon>
        <taxon>Bacillati</taxon>
        <taxon>Actinomycetota</taxon>
        <taxon>Actinomycetes</taxon>
        <taxon>Pseudonocardiales</taxon>
        <taxon>Pseudonocardiaceae</taxon>
        <taxon>Amycolatopsis</taxon>
    </lineage>
</organism>
<dbReference type="EMBL" id="AOHO01000058">
    <property type="protein sequence ID" value="EME57575.1"/>
    <property type="molecule type" value="Genomic_DNA"/>
</dbReference>
<proteinExistence type="predicted"/>
<evidence type="ECO:0008006" key="3">
    <source>
        <dbReference type="Google" id="ProtNLM"/>
    </source>
</evidence>
<protein>
    <recommendedName>
        <fullName evidence="3">Phosphoglycerate mutase</fullName>
    </recommendedName>
</protein>
<gene>
    <name evidence="1" type="ORF">H074_20332</name>
</gene>
<dbReference type="CDD" id="cd07067">
    <property type="entry name" value="HP_PGM_like"/>
    <property type="match status" value="1"/>
</dbReference>
<dbReference type="SMART" id="SM00855">
    <property type="entry name" value="PGAM"/>
    <property type="match status" value="1"/>
</dbReference>
<dbReference type="PATRIC" id="fig|1284240.4.peg.4125"/>
<dbReference type="InterPro" id="IPR050275">
    <property type="entry name" value="PGM_Phosphatase"/>
</dbReference>
<dbReference type="RefSeq" id="WP_007031916.1">
    <property type="nucleotide sequence ID" value="NZ_AOHO01000058.1"/>
</dbReference>
<evidence type="ECO:0000313" key="2">
    <source>
        <dbReference type="Proteomes" id="UP000054226"/>
    </source>
</evidence>
<accession>M2Y7K7</accession>
<keyword evidence="2" id="KW-1185">Reference proteome</keyword>
<dbReference type="GO" id="GO:0016791">
    <property type="term" value="F:phosphatase activity"/>
    <property type="evidence" value="ECO:0007669"/>
    <property type="project" value="TreeGrafter"/>
</dbReference>
<dbReference type="Proteomes" id="UP000054226">
    <property type="component" value="Unassembled WGS sequence"/>
</dbReference>
<sequence>MTCDIILVRHAESVPPSPGEPDDPERPLTSAGVAAAELLARELAAMNPTAVVSSPYRRAVATVAPAARRAGLEVTTHWELREWDSGLEPTPDYAVHYERSWADPDFARPGGESLRRLTARAMAAVDRLAEQHAGGVVLVGSHGTFVSRLLAGLRPGIDWPFSRDMPMPAVHRLCWPRQS</sequence>
<comment type="caution">
    <text evidence="1">The sequence shown here is derived from an EMBL/GenBank/DDBJ whole genome shotgun (WGS) entry which is preliminary data.</text>
</comment>
<evidence type="ECO:0000313" key="1">
    <source>
        <dbReference type="EMBL" id="EME57575.1"/>
    </source>
</evidence>
<dbReference type="InterPro" id="IPR029033">
    <property type="entry name" value="His_PPase_superfam"/>
</dbReference>
<reference evidence="1 2" key="1">
    <citation type="journal article" date="2013" name="Genome Announc.">
        <title>Draft Genome Sequence of Amycolatopsis decaplanina Strain DSM 44594T.</title>
        <authorList>
            <person name="Kaur N."/>
            <person name="Kumar S."/>
            <person name="Bala M."/>
            <person name="Raghava G.P."/>
            <person name="Mayilraj S."/>
        </authorList>
    </citation>
    <scope>NUCLEOTIDE SEQUENCE [LARGE SCALE GENOMIC DNA]</scope>
    <source>
        <strain evidence="1 2">DSM 44594</strain>
    </source>
</reference>
<name>M2Y7K7_9PSEU</name>
<dbReference type="InterPro" id="IPR013078">
    <property type="entry name" value="His_Pase_superF_clade-1"/>
</dbReference>
<dbReference type="Gene3D" id="3.40.50.1240">
    <property type="entry name" value="Phosphoglycerate mutase-like"/>
    <property type="match status" value="1"/>
</dbReference>
<dbReference type="Pfam" id="PF00300">
    <property type="entry name" value="His_Phos_1"/>
    <property type="match status" value="1"/>
</dbReference>
<dbReference type="AlphaFoldDB" id="M2Y7K7"/>
<dbReference type="OrthoDB" id="9781415at2"/>
<dbReference type="PANTHER" id="PTHR48100">
    <property type="entry name" value="BROAD-SPECIFICITY PHOSPHATASE YOR283W-RELATED"/>
    <property type="match status" value="1"/>
</dbReference>